<protein>
    <submittedName>
        <fullName evidence="2">Amino acid synthesis family protein</fullName>
    </submittedName>
</protein>
<name>A0A932GPN9_UNCTE</name>
<evidence type="ECO:0000256" key="1">
    <source>
        <dbReference type="SAM" id="MobiDB-lite"/>
    </source>
</evidence>
<feature type="region of interest" description="Disordered" evidence="1">
    <location>
        <begin position="179"/>
        <end position="198"/>
    </location>
</feature>
<dbReference type="Pfam" id="PF06684">
    <property type="entry name" value="AA_synth"/>
    <property type="match status" value="1"/>
</dbReference>
<comment type="caution">
    <text evidence="2">The sequence shown here is derived from an EMBL/GenBank/DDBJ whole genome shotgun (WGS) entry which is preliminary data.</text>
</comment>
<accession>A0A932GPN9</accession>
<dbReference type="Gene3D" id="3.30.1330.110">
    <property type="entry name" value="BB2672"/>
    <property type="match status" value="1"/>
</dbReference>
<evidence type="ECO:0000313" key="3">
    <source>
        <dbReference type="Proteomes" id="UP000741360"/>
    </source>
</evidence>
<dbReference type="EMBL" id="JACPSX010000127">
    <property type="protein sequence ID" value="MBI3014794.1"/>
    <property type="molecule type" value="Genomic_DNA"/>
</dbReference>
<organism evidence="2 3">
    <name type="scientific">Tectimicrobiota bacterium</name>
    <dbReference type="NCBI Taxonomy" id="2528274"/>
    <lineage>
        <taxon>Bacteria</taxon>
        <taxon>Pseudomonadati</taxon>
        <taxon>Nitrospinota/Tectimicrobiota group</taxon>
        <taxon>Candidatus Tectimicrobiota</taxon>
    </lineage>
</organism>
<dbReference type="InterPro" id="IPR009569">
    <property type="entry name" value="AA_synth_put"/>
</dbReference>
<feature type="compositionally biased region" description="Basic and acidic residues" evidence="1">
    <location>
        <begin position="186"/>
        <end position="198"/>
    </location>
</feature>
<dbReference type="AlphaFoldDB" id="A0A932GPN9"/>
<dbReference type="SUPFAM" id="SSF160519">
    <property type="entry name" value="BB2672-like"/>
    <property type="match status" value="1"/>
</dbReference>
<dbReference type="InterPro" id="IPR035936">
    <property type="entry name" value="BB2672"/>
</dbReference>
<evidence type="ECO:0000313" key="2">
    <source>
        <dbReference type="EMBL" id="MBI3014794.1"/>
    </source>
</evidence>
<proteinExistence type="predicted"/>
<reference evidence="2" key="1">
    <citation type="submission" date="2020-07" db="EMBL/GenBank/DDBJ databases">
        <title>Huge and variable diversity of episymbiotic CPR bacteria and DPANN archaea in groundwater ecosystems.</title>
        <authorList>
            <person name="He C.Y."/>
            <person name="Keren R."/>
            <person name="Whittaker M."/>
            <person name="Farag I.F."/>
            <person name="Doudna J."/>
            <person name="Cate J.H.D."/>
            <person name="Banfield J.F."/>
        </authorList>
    </citation>
    <scope>NUCLEOTIDE SEQUENCE</scope>
    <source>
        <strain evidence="2">NC_groundwater_717_Ag_S-0.2um_59_8</strain>
    </source>
</reference>
<dbReference type="Proteomes" id="UP000741360">
    <property type="component" value="Unassembled WGS sequence"/>
</dbReference>
<gene>
    <name evidence="2" type="ORF">HYY65_07000</name>
</gene>
<sequence>MGEEERIYFVRKYVTIVEETYHDGGPVLEKPQKKGAALAVVKNPCAGRYVEDLSVMDPMYKFLGRELTIRLIQAMGIEAEQAESYGKGVIVGEAGEIEHGGAMHAPMGYTLREVLGGAKAIVPSTEKVAGIGARLDVPMHYKDASYVRSHFDTIEIGVNDAPAPDEIVAVIVLSDSGRPYARSGGLRKEDVKVGDGQK</sequence>